<reference evidence="5 6" key="1">
    <citation type="submission" date="2020-08" db="EMBL/GenBank/DDBJ databases">
        <title>A Genomic Blueprint of the Chicken Gut Microbiome.</title>
        <authorList>
            <person name="Gilroy R."/>
            <person name="Ravi A."/>
            <person name="Getino M."/>
            <person name="Pursley I."/>
            <person name="Horton D.L."/>
            <person name="Alikhan N.-F."/>
            <person name="Baker D."/>
            <person name="Gharbi K."/>
            <person name="Hall N."/>
            <person name="Watson M."/>
            <person name="Adriaenssens E.M."/>
            <person name="Foster-Nyarko E."/>
            <person name="Jarju S."/>
            <person name="Secka A."/>
            <person name="Antonio M."/>
            <person name="Oren A."/>
            <person name="Chaudhuri R."/>
            <person name="La Ragione R.M."/>
            <person name="Hildebrand F."/>
            <person name="Pallen M.J."/>
        </authorList>
    </citation>
    <scope>NUCLEOTIDE SEQUENCE [LARGE SCALE GENOMIC DNA]</scope>
    <source>
        <strain evidence="5 6">Sa3CUN1</strain>
    </source>
</reference>
<comment type="function">
    <text evidence="2">May play the central regulatory role in sporulation. It may be an element of the effector pathway responsible for the activation of sporulation genes in response to nutritional stress. Spo0A may act in concert with spo0H (a sigma factor) to control the expression of some genes that are critical to the sporulation process.</text>
</comment>
<evidence type="ECO:0000256" key="3">
    <source>
        <dbReference type="PROSITE-ProRule" id="PRU00169"/>
    </source>
</evidence>
<accession>A0ABR8Q859</accession>
<keyword evidence="3" id="KW-0597">Phosphoprotein</keyword>
<evidence type="ECO:0000256" key="1">
    <source>
        <dbReference type="ARBA" id="ARBA00018672"/>
    </source>
</evidence>
<name>A0ABR8Q859_9CLOT</name>
<keyword evidence="6" id="KW-1185">Reference proteome</keyword>
<comment type="caution">
    <text evidence="5">The sequence shown here is derived from an EMBL/GenBank/DDBJ whole genome shotgun (WGS) entry which is preliminary data.</text>
</comment>
<evidence type="ECO:0000313" key="5">
    <source>
        <dbReference type="EMBL" id="MBD7916623.1"/>
    </source>
</evidence>
<dbReference type="Pfam" id="PF00072">
    <property type="entry name" value="Response_reg"/>
    <property type="match status" value="1"/>
</dbReference>
<dbReference type="PANTHER" id="PTHR37299:SF1">
    <property type="entry name" value="STAGE 0 SPORULATION PROTEIN A HOMOLOG"/>
    <property type="match status" value="1"/>
</dbReference>
<dbReference type="InterPro" id="IPR001789">
    <property type="entry name" value="Sig_transdc_resp-reg_receiver"/>
</dbReference>
<gene>
    <name evidence="5" type="ORF">H9660_15955</name>
</gene>
<protein>
    <recommendedName>
        <fullName evidence="1">Stage 0 sporulation protein A homolog</fullName>
    </recommendedName>
</protein>
<dbReference type="SMART" id="SM00448">
    <property type="entry name" value="REC"/>
    <property type="match status" value="1"/>
</dbReference>
<sequence length="171" mass="20586">MISIAICDNEITSVEDIENKVKIISNKLLFLANIDRFFTGIELIEEIKYGMKYDIIYLDIELDNENGIDVARKIREIDMNVLIIYITNYENFAKEAFEVNAFRFLNKPIDNILFERYFINAKDMLLNNNQYFYYKYNKINYKIKLNEIIYFESDKRKTYIVTSKDYKVCYI</sequence>
<feature type="modified residue" description="4-aspartylphosphate" evidence="3">
    <location>
        <position position="59"/>
    </location>
</feature>
<proteinExistence type="predicted"/>
<dbReference type="EMBL" id="JACSQZ010000113">
    <property type="protein sequence ID" value="MBD7916623.1"/>
    <property type="molecule type" value="Genomic_DNA"/>
</dbReference>
<dbReference type="Gene3D" id="3.40.50.2300">
    <property type="match status" value="1"/>
</dbReference>
<feature type="non-terminal residue" evidence="5">
    <location>
        <position position="171"/>
    </location>
</feature>
<evidence type="ECO:0000259" key="4">
    <source>
        <dbReference type="PROSITE" id="PS50110"/>
    </source>
</evidence>
<dbReference type="SUPFAM" id="SSF52172">
    <property type="entry name" value="CheY-like"/>
    <property type="match status" value="1"/>
</dbReference>
<feature type="domain" description="Response regulatory" evidence="4">
    <location>
        <begin position="3"/>
        <end position="122"/>
    </location>
</feature>
<dbReference type="InterPro" id="IPR011006">
    <property type="entry name" value="CheY-like_superfamily"/>
</dbReference>
<evidence type="ECO:0000256" key="2">
    <source>
        <dbReference type="ARBA" id="ARBA00024867"/>
    </source>
</evidence>
<dbReference type="PANTHER" id="PTHR37299">
    <property type="entry name" value="TRANSCRIPTIONAL REGULATOR-RELATED"/>
    <property type="match status" value="1"/>
</dbReference>
<dbReference type="InterPro" id="IPR046947">
    <property type="entry name" value="LytR-like"/>
</dbReference>
<dbReference type="RefSeq" id="WP_191751359.1">
    <property type="nucleotide sequence ID" value="NZ_JACSQZ010000113.1"/>
</dbReference>
<evidence type="ECO:0000313" key="6">
    <source>
        <dbReference type="Proteomes" id="UP000640335"/>
    </source>
</evidence>
<dbReference type="Proteomes" id="UP000640335">
    <property type="component" value="Unassembled WGS sequence"/>
</dbReference>
<organism evidence="5 6">
    <name type="scientific">Clostridium gallinarum</name>
    <dbReference type="NCBI Taxonomy" id="2762246"/>
    <lineage>
        <taxon>Bacteria</taxon>
        <taxon>Bacillati</taxon>
        <taxon>Bacillota</taxon>
        <taxon>Clostridia</taxon>
        <taxon>Eubacteriales</taxon>
        <taxon>Clostridiaceae</taxon>
        <taxon>Clostridium</taxon>
    </lineage>
</organism>
<dbReference type="PROSITE" id="PS50110">
    <property type="entry name" value="RESPONSE_REGULATORY"/>
    <property type="match status" value="1"/>
</dbReference>